<dbReference type="EMBL" id="UOGC01000074">
    <property type="protein sequence ID" value="VAX18631.1"/>
    <property type="molecule type" value="Genomic_DNA"/>
</dbReference>
<dbReference type="PANTHER" id="PTHR36539:SF1">
    <property type="entry name" value="BACTERIAL MICROCOMPARTMENT SHELL VERTEX PROTEIN EUTN"/>
    <property type="match status" value="1"/>
</dbReference>
<accession>A0A3B1BVV9</accession>
<dbReference type="PANTHER" id="PTHR36539">
    <property type="entry name" value="ETHANOLAMINE UTILIZATION PROTEIN EUTN"/>
    <property type="match status" value="1"/>
</dbReference>
<dbReference type="GO" id="GO:0031469">
    <property type="term" value="C:bacterial microcompartment"/>
    <property type="evidence" value="ECO:0007669"/>
    <property type="project" value="UniProtKB-SubCell"/>
</dbReference>
<dbReference type="PROSITE" id="PS51932">
    <property type="entry name" value="BMV"/>
    <property type="match status" value="1"/>
</dbReference>
<evidence type="ECO:0008006" key="4">
    <source>
        <dbReference type="Google" id="ProtNLM"/>
    </source>
</evidence>
<evidence type="ECO:0000256" key="2">
    <source>
        <dbReference type="ARBA" id="ARBA00024446"/>
    </source>
</evidence>
<dbReference type="SUPFAM" id="SSF159133">
    <property type="entry name" value="EutN/CcmL-like"/>
    <property type="match status" value="1"/>
</dbReference>
<protein>
    <recommendedName>
        <fullName evidence="4">Ethanolamine utilization protein EutN</fullName>
    </recommendedName>
</protein>
<organism evidence="3">
    <name type="scientific">hydrothermal vent metagenome</name>
    <dbReference type="NCBI Taxonomy" id="652676"/>
    <lineage>
        <taxon>unclassified sequences</taxon>
        <taxon>metagenomes</taxon>
        <taxon>ecological metagenomes</taxon>
    </lineage>
</organism>
<evidence type="ECO:0000313" key="3">
    <source>
        <dbReference type="EMBL" id="VAX18631.1"/>
    </source>
</evidence>
<sequence>MLLGQVVGTVVSTQKTESLTGLKLLLVQNLDITGKPAKGYHVAADSVQAGLGDVVIYSTGSAARQTEITTERPVDAVVMGIVDTWDVNGKPAFNKSEPLEVADV</sequence>
<evidence type="ECO:0000256" key="1">
    <source>
        <dbReference type="ARBA" id="ARBA00024322"/>
    </source>
</evidence>
<dbReference type="InterPro" id="IPR004992">
    <property type="entry name" value="EutN_CcmL"/>
</dbReference>
<reference evidence="3" key="1">
    <citation type="submission" date="2018-06" db="EMBL/GenBank/DDBJ databases">
        <authorList>
            <person name="Zhirakovskaya E."/>
        </authorList>
    </citation>
    <scope>NUCLEOTIDE SEQUENCE</scope>
</reference>
<proteinExistence type="predicted"/>
<dbReference type="AlphaFoldDB" id="A0A3B1BVV9"/>
<dbReference type="Gene3D" id="2.40.50.220">
    <property type="entry name" value="EutN/Ccml"/>
    <property type="match status" value="1"/>
</dbReference>
<comment type="subcellular location">
    <subcellularLocation>
        <location evidence="1">Bacterial microcompartment</location>
    </subcellularLocation>
</comment>
<gene>
    <name evidence="3" type="ORF">MNBD_NITROSPINAE01-494</name>
</gene>
<name>A0A3B1BVV9_9ZZZZ</name>
<keyword evidence="2" id="KW-1283">Bacterial microcompartment</keyword>
<dbReference type="CDD" id="cd01614">
    <property type="entry name" value="EutN_CcmL"/>
    <property type="match status" value="1"/>
</dbReference>
<dbReference type="Pfam" id="PF03319">
    <property type="entry name" value="EutN_CcmL"/>
    <property type="match status" value="1"/>
</dbReference>
<dbReference type="InterPro" id="IPR036677">
    <property type="entry name" value="EutN_CcmL_sf"/>
</dbReference>